<dbReference type="EMBL" id="JAQZSM010000002">
    <property type="protein sequence ID" value="MDD7970053.1"/>
    <property type="molecule type" value="Genomic_DNA"/>
</dbReference>
<dbReference type="Gene3D" id="3.50.50.60">
    <property type="entry name" value="FAD/NAD(P)-binding domain"/>
    <property type="match status" value="2"/>
</dbReference>
<name>A0ABT5T7X2_9RHOB</name>
<keyword evidence="1" id="KW-0560">Oxidoreductase</keyword>
<dbReference type="InterPro" id="IPR036188">
    <property type="entry name" value="FAD/NAD-bd_sf"/>
</dbReference>
<keyword evidence="4" id="KW-1185">Reference proteome</keyword>
<organism evidence="3 4">
    <name type="scientific">Roseinatronobacter alkalisoli</name>
    <dbReference type="NCBI Taxonomy" id="3028235"/>
    <lineage>
        <taxon>Bacteria</taxon>
        <taxon>Pseudomonadati</taxon>
        <taxon>Pseudomonadota</taxon>
        <taxon>Alphaproteobacteria</taxon>
        <taxon>Rhodobacterales</taxon>
        <taxon>Paracoccaceae</taxon>
        <taxon>Roseinatronobacter</taxon>
    </lineage>
</organism>
<dbReference type="SUPFAM" id="SSF54373">
    <property type="entry name" value="FAD-linked reductases, C-terminal domain"/>
    <property type="match status" value="1"/>
</dbReference>
<dbReference type="PANTHER" id="PTHR13847:SF289">
    <property type="entry name" value="GLYCINE OXIDASE"/>
    <property type="match status" value="1"/>
</dbReference>
<evidence type="ECO:0000313" key="4">
    <source>
        <dbReference type="Proteomes" id="UP001431784"/>
    </source>
</evidence>
<dbReference type="PANTHER" id="PTHR13847">
    <property type="entry name" value="SARCOSINE DEHYDROGENASE-RELATED"/>
    <property type="match status" value="1"/>
</dbReference>
<dbReference type="Pfam" id="PF01266">
    <property type="entry name" value="DAO"/>
    <property type="match status" value="1"/>
</dbReference>
<comment type="caution">
    <text evidence="3">The sequence shown here is derived from an EMBL/GenBank/DDBJ whole genome shotgun (WGS) entry which is preliminary data.</text>
</comment>
<reference evidence="3" key="1">
    <citation type="submission" date="2023-02" db="EMBL/GenBank/DDBJ databases">
        <title>Description of Roseinatronobacter alkalisoli sp. nov., an alkaliphilic bacerium isolated from soda soil.</title>
        <authorList>
            <person name="Wei W."/>
        </authorList>
    </citation>
    <scope>NUCLEOTIDE SEQUENCE</scope>
    <source>
        <strain evidence="3">HJB301</strain>
    </source>
</reference>
<sequence>MTMADVTIMGAGIFGLALAYVCAKRGAQVHLLDARGLGAGSSGGLVGALAPHVPENWNAKKAFQFDALIKATDFWRVVAACAGVDPGYARLGRVQPVPEGKLELARAREAGANALWQGAAEWRVLRSDSAPGLAIHAPSGWVVHDTLTARLHPRQAGRALFGAFQALGGKFSIGDRPQADVPVVWATGYEGLADLSRDLGVAVGSGVKGQAALLGHAAPDAPQIFADGLHIVPHGDGTIAVGSTSEREFEAPDIVDAQCDALIARARAVCPALAQAPVLERWAGVRPRAGTRAPLLGAWPGKADTFVFNGGFKIGFAMAPVLAELMADLVLEGVDNVPAAFRL</sequence>
<feature type="domain" description="FAD dependent oxidoreductase" evidence="2">
    <location>
        <begin position="5"/>
        <end position="329"/>
    </location>
</feature>
<dbReference type="InterPro" id="IPR006076">
    <property type="entry name" value="FAD-dep_OxRdtase"/>
</dbReference>
<evidence type="ECO:0000259" key="2">
    <source>
        <dbReference type="Pfam" id="PF01266"/>
    </source>
</evidence>
<protein>
    <submittedName>
        <fullName evidence="3">FAD-dependent oxidoreductase</fullName>
    </submittedName>
</protein>
<dbReference type="Gene3D" id="3.30.9.10">
    <property type="entry name" value="D-Amino Acid Oxidase, subunit A, domain 2"/>
    <property type="match status" value="2"/>
</dbReference>
<accession>A0ABT5T7X2</accession>
<gene>
    <name evidence="3" type="ORF">PUT78_02985</name>
</gene>
<proteinExistence type="predicted"/>
<dbReference type="SUPFAM" id="SSF51971">
    <property type="entry name" value="Nucleotide-binding domain"/>
    <property type="match status" value="1"/>
</dbReference>
<evidence type="ECO:0000313" key="3">
    <source>
        <dbReference type="EMBL" id="MDD7970053.1"/>
    </source>
</evidence>
<evidence type="ECO:0000256" key="1">
    <source>
        <dbReference type="ARBA" id="ARBA00023002"/>
    </source>
</evidence>
<dbReference type="Proteomes" id="UP001431784">
    <property type="component" value="Unassembled WGS sequence"/>
</dbReference>